<feature type="non-terminal residue" evidence="8">
    <location>
        <position position="197"/>
    </location>
</feature>
<dbReference type="SUPFAM" id="SSF103473">
    <property type="entry name" value="MFS general substrate transporter"/>
    <property type="match status" value="1"/>
</dbReference>
<dbReference type="InterPro" id="IPR000109">
    <property type="entry name" value="POT_fam"/>
</dbReference>
<dbReference type="AlphaFoldDB" id="A0ABD2PX50"/>
<comment type="similarity">
    <text evidence="2">Belongs to the major facilitator superfamily. Proton-dependent oligopeptide transporter (POT/PTR) (TC 2.A.17) family.</text>
</comment>
<evidence type="ECO:0000256" key="6">
    <source>
        <dbReference type="ARBA" id="ARBA00023136"/>
    </source>
</evidence>
<keyword evidence="9" id="KW-1185">Reference proteome</keyword>
<dbReference type="InterPro" id="IPR036259">
    <property type="entry name" value="MFS_trans_sf"/>
</dbReference>
<name>A0ABD2PX50_9PLAT</name>
<accession>A0ABD2PX50</accession>
<keyword evidence="6 7" id="KW-0472">Membrane</keyword>
<sequence>MASVESLKFFLILFVCMIIIPYWFVYQQNITMVQPLSSVLNLQISPNFLMPISAMVVFNTIVLLIVSPILSAIATRFPIRYSTRLRNILGYLIFGLATLYLAVLETTRLRDVRLHGCFEQKVALKFYNASTISIFWQTPTHVLTGLSEWFVILNTMEIILKYAPEKIKTLSMGIIHASNATGYLIGTITMKAITTLF</sequence>
<evidence type="ECO:0000313" key="8">
    <source>
        <dbReference type="EMBL" id="KAL3311021.1"/>
    </source>
</evidence>
<evidence type="ECO:0000256" key="7">
    <source>
        <dbReference type="SAM" id="Phobius"/>
    </source>
</evidence>
<reference evidence="8 9" key="1">
    <citation type="submission" date="2024-11" db="EMBL/GenBank/DDBJ databases">
        <title>Adaptive evolution of stress response genes in parasites aligns with host niche diversity.</title>
        <authorList>
            <person name="Hahn C."/>
            <person name="Resl P."/>
        </authorList>
    </citation>
    <scope>NUCLEOTIDE SEQUENCE [LARGE SCALE GENOMIC DNA]</scope>
    <source>
        <strain evidence="8">EGGRZ-B1_66</strain>
        <tissue evidence="8">Body</tissue>
    </source>
</reference>
<keyword evidence="5 7" id="KW-1133">Transmembrane helix</keyword>
<gene>
    <name evidence="8" type="ORF">Ciccas_010402</name>
</gene>
<dbReference type="Pfam" id="PF00854">
    <property type="entry name" value="PTR2"/>
    <property type="match status" value="1"/>
</dbReference>
<feature type="transmembrane region" description="Helical" evidence="7">
    <location>
        <begin position="7"/>
        <end position="26"/>
    </location>
</feature>
<comment type="subcellular location">
    <subcellularLocation>
        <location evidence="1">Membrane</location>
        <topology evidence="1">Multi-pass membrane protein</topology>
    </subcellularLocation>
</comment>
<proteinExistence type="inferred from homology"/>
<evidence type="ECO:0000256" key="1">
    <source>
        <dbReference type="ARBA" id="ARBA00004141"/>
    </source>
</evidence>
<evidence type="ECO:0000256" key="2">
    <source>
        <dbReference type="ARBA" id="ARBA00005982"/>
    </source>
</evidence>
<dbReference type="PANTHER" id="PTHR11654">
    <property type="entry name" value="OLIGOPEPTIDE TRANSPORTER-RELATED"/>
    <property type="match status" value="1"/>
</dbReference>
<keyword evidence="3 7" id="KW-0812">Transmembrane</keyword>
<organism evidence="8 9">
    <name type="scientific">Cichlidogyrus casuarinus</name>
    <dbReference type="NCBI Taxonomy" id="1844966"/>
    <lineage>
        <taxon>Eukaryota</taxon>
        <taxon>Metazoa</taxon>
        <taxon>Spiralia</taxon>
        <taxon>Lophotrochozoa</taxon>
        <taxon>Platyhelminthes</taxon>
        <taxon>Monogenea</taxon>
        <taxon>Monopisthocotylea</taxon>
        <taxon>Dactylogyridea</taxon>
        <taxon>Ancyrocephalidae</taxon>
        <taxon>Cichlidogyrus</taxon>
    </lineage>
</organism>
<evidence type="ECO:0000313" key="9">
    <source>
        <dbReference type="Proteomes" id="UP001626550"/>
    </source>
</evidence>
<keyword evidence="4" id="KW-0813">Transport</keyword>
<feature type="transmembrane region" description="Helical" evidence="7">
    <location>
        <begin position="85"/>
        <end position="103"/>
    </location>
</feature>
<comment type="caution">
    <text evidence="8">The sequence shown here is derived from an EMBL/GenBank/DDBJ whole genome shotgun (WGS) entry which is preliminary data.</text>
</comment>
<dbReference type="Proteomes" id="UP001626550">
    <property type="component" value="Unassembled WGS sequence"/>
</dbReference>
<evidence type="ECO:0000256" key="5">
    <source>
        <dbReference type="ARBA" id="ARBA00022989"/>
    </source>
</evidence>
<dbReference type="GO" id="GO:0015833">
    <property type="term" value="P:peptide transport"/>
    <property type="evidence" value="ECO:0007669"/>
    <property type="project" value="UniProtKB-KW"/>
</dbReference>
<evidence type="ECO:0000256" key="3">
    <source>
        <dbReference type="ARBA" id="ARBA00022692"/>
    </source>
</evidence>
<evidence type="ECO:0000256" key="4">
    <source>
        <dbReference type="ARBA" id="ARBA00022856"/>
    </source>
</evidence>
<keyword evidence="4" id="KW-0571">Peptide transport</keyword>
<dbReference type="Gene3D" id="1.20.1250.20">
    <property type="entry name" value="MFS general substrate transporter like domains"/>
    <property type="match status" value="1"/>
</dbReference>
<dbReference type="EMBL" id="JBJKFK010002493">
    <property type="protein sequence ID" value="KAL3311021.1"/>
    <property type="molecule type" value="Genomic_DNA"/>
</dbReference>
<keyword evidence="4" id="KW-0653">Protein transport</keyword>
<feature type="transmembrane region" description="Helical" evidence="7">
    <location>
        <begin position="48"/>
        <end position="73"/>
    </location>
</feature>
<dbReference type="GO" id="GO:0016020">
    <property type="term" value="C:membrane"/>
    <property type="evidence" value="ECO:0007669"/>
    <property type="project" value="UniProtKB-SubCell"/>
</dbReference>
<protein>
    <submittedName>
        <fullName evidence="8">Uncharacterized protein</fullName>
    </submittedName>
</protein>